<feature type="region of interest" description="Disordered" evidence="1">
    <location>
        <begin position="51"/>
        <end position="70"/>
    </location>
</feature>
<gene>
    <name evidence="2" type="ORF">UFOPK3957_00580</name>
</gene>
<accession>A0A6J7MXN4</accession>
<sequence length="163" mass="17346">MKFMRHLGLGIIGGALALAPIAALAPAASAAAPADRLVMLTRAELKDAGFPRKPNTTAWGKGTATVKPHKASTDEPIIITGTAPKFAKPGTILTMERFLPSNRKGTGTFQVLEITATVRPDRSFMIEANLGRPGLWGYRIGYETDGDSPEFVGFQFQATTTTS</sequence>
<name>A0A6J7MXN4_9ZZZZ</name>
<protein>
    <submittedName>
        <fullName evidence="2">Unannotated protein</fullName>
    </submittedName>
</protein>
<dbReference type="EMBL" id="CAFBOM010000075">
    <property type="protein sequence ID" value="CAB4983149.1"/>
    <property type="molecule type" value="Genomic_DNA"/>
</dbReference>
<dbReference type="AlphaFoldDB" id="A0A6J7MXN4"/>
<evidence type="ECO:0000256" key="1">
    <source>
        <dbReference type="SAM" id="MobiDB-lite"/>
    </source>
</evidence>
<proteinExistence type="predicted"/>
<evidence type="ECO:0000313" key="2">
    <source>
        <dbReference type="EMBL" id="CAB4983149.1"/>
    </source>
</evidence>
<reference evidence="2" key="1">
    <citation type="submission" date="2020-05" db="EMBL/GenBank/DDBJ databases">
        <authorList>
            <person name="Chiriac C."/>
            <person name="Salcher M."/>
            <person name="Ghai R."/>
            <person name="Kavagutti S V."/>
        </authorList>
    </citation>
    <scope>NUCLEOTIDE SEQUENCE</scope>
</reference>
<organism evidence="2">
    <name type="scientific">freshwater metagenome</name>
    <dbReference type="NCBI Taxonomy" id="449393"/>
    <lineage>
        <taxon>unclassified sequences</taxon>
        <taxon>metagenomes</taxon>
        <taxon>ecological metagenomes</taxon>
    </lineage>
</organism>